<name>A0A9P9HYU1_FUSRE</name>
<feature type="domain" description="Heterokaryon incompatibility" evidence="1">
    <location>
        <begin position="209"/>
        <end position="317"/>
    </location>
</feature>
<sequence>MDIACSTRFIETALNYGLESCSYCQAIVIDLALPDITGRKNHNSNYIEPSELSYTSMDHFGNVQYARTPTSCHYKFSEYYIVTAAATGCLFFKQFAVWVPEVTDAEMGLWMGMKVDIDLDSWKCVGNILRLYLETRSLLSSPGSCGAIIHSCIDSDLTFSRARQLLNKCLDEHSACKQTGSAPSRLLDVSSDAKEVRLVDTNTVKDPVWAALSYCWGGSQDAQTTYLNVEDRYKQLAIDHLPLTIRDAIHVCRQMHIPYLWVDSICIIQTEDESEDAVKETDKDRELRKMAGIYQGAILTISASCAISANEGFLHERKPFTPGVALPIRLKDDYHSRAWIFQEQLLSSRSLRFTTHAMEWHCKYFDCCISQEEEYNVYNQPAVFEDFSLGRWNSVVTDYSKRLLSNSEDRPIAIAAVAESFAKSGSLFNTSDYVAGLWKPSLLADLLWFVKPPVRGKACGSAPSWSWTSVLEHVEWLEDCDSFASAARVLSVDIQLADPKLPCGAVKSGKIRLRGLTSRKPRPVVCVVEDEPAGNEGHSQFILPDDVQEKQLEVFCFELAHATNGLDSMRLGLALQPTANPGEFSRVGLYIASKPKVDDRSHGENCEACKIEQDTWERTIEIV</sequence>
<accession>A0A9P9HYU1</accession>
<dbReference type="OrthoDB" id="5125733at2759"/>
<dbReference type="Proteomes" id="UP000720189">
    <property type="component" value="Unassembled WGS sequence"/>
</dbReference>
<dbReference type="PANTHER" id="PTHR33112">
    <property type="entry name" value="DOMAIN PROTEIN, PUTATIVE-RELATED"/>
    <property type="match status" value="1"/>
</dbReference>
<organism evidence="2 3">
    <name type="scientific">Fusarium redolens</name>
    <dbReference type="NCBI Taxonomy" id="48865"/>
    <lineage>
        <taxon>Eukaryota</taxon>
        <taxon>Fungi</taxon>
        <taxon>Dikarya</taxon>
        <taxon>Ascomycota</taxon>
        <taxon>Pezizomycotina</taxon>
        <taxon>Sordariomycetes</taxon>
        <taxon>Hypocreomycetidae</taxon>
        <taxon>Hypocreales</taxon>
        <taxon>Nectriaceae</taxon>
        <taxon>Fusarium</taxon>
        <taxon>Fusarium redolens species complex</taxon>
    </lineage>
</organism>
<keyword evidence="3" id="KW-1185">Reference proteome</keyword>
<reference evidence="2" key="1">
    <citation type="journal article" date="2021" name="Nat. Commun.">
        <title>Genetic determinants of endophytism in the Arabidopsis root mycobiome.</title>
        <authorList>
            <person name="Mesny F."/>
            <person name="Miyauchi S."/>
            <person name="Thiergart T."/>
            <person name="Pickel B."/>
            <person name="Atanasova L."/>
            <person name="Karlsson M."/>
            <person name="Huettel B."/>
            <person name="Barry K.W."/>
            <person name="Haridas S."/>
            <person name="Chen C."/>
            <person name="Bauer D."/>
            <person name="Andreopoulos W."/>
            <person name="Pangilinan J."/>
            <person name="LaButti K."/>
            <person name="Riley R."/>
            <person name="Lipzen A."/>
            <person name="Clum A."/>
            <person name="Drula E."/>
            <person name="Henrissat B."/>
            <person name="Kohler A."/>
            <person name="Grigoriev I.V."/>
            <person name="Martin F.M."/>
            <person name="Hacquard S."/>
        </authorList>
    </citation>
    <scope>NUCLEOTIDE SEQUENCE</scope>
    <source>
        <strain evidence="2">MPI-CAGE-AT-0023</strain>
    </source>
</reference>
<dbReference type="Pfam" id="PF06985">
    <property type="entry name" value="HET"/>
    <property type="match status" value="1"/>
</dbReference>
<evidence type="ECO:0000313" key="2">
    <source>
        <dbReference type="EMBL" id="KAH7265731.1"/>
    </source>
</evidence>
<comment type="caution">
    <text evidence="2">The sequence shown here is derived from an EMBL/GenBank/DDBJ whole genome shotgun (WGS) entry which is preliminary data.</text>
</comment>
<evidence type="ECO:0000259" key="1">
    <source>
        <dbReference type="Pfam" id="PF06985"/>
    </source>
</evidence>
<dbReference type="PANTHER" id="PTHR33112:SF16">
    <property type="entry name" value="HETEROKARYON INCOMPATIBILITY DOMAIN-CONTAINING PROTEIN"/>
    <property type="match status" value="1"/>
</dbReference>
<protein>
    <submittedName>
        <fullName evidence="2">Heterokaryon incompatibility protein-domain-containing protein</fullName>
    </submittedName>
</protein>
<dbReference type="RefSeq" id="XP_046054466.1">
    <property type="nucleotide sequence ID" value="XM_046186950.1"/>
</dbReference>
<dbReference type="InterPro" id="IPR010730">
    <property type="entry name" value="HET"/>
</dbReference>
<dbReference type="EMBL" id="JAGMUX010000003">
    <property type="protein sequence ID" value="KAH7265731.1"/>
    <property type="molecule type" value="Genomic_DNA"/>
</dbReference>
<dbReference type="GeneID" id="70216904"/>
<proteinExistence type="predicted"/>
<dbReference type="AlphaFoldDB" id="A0A9P9HYU1"/>
<gene>
    <name evidence="2" type="ORF">BKA55DRAFT_502768</name>
</gene>
<evidence type="ECO:0000313" key="3">
    <source>
        <dbReference type="Proteomes" id="UP000720189"/>
    </source>
</evidence>